<proteinExistence type="evidence at transcript level"/>
<reference evidence="1" key="5">
    <citation type="journal article" date="2002" name="Nature">
        <title>Analysis of the mouse transcriptome based on functional annotation of 60,770 full-length cDNAs.</title>
        <authorList>
            <consortium name="The FANTOM Consortium and the RIKEN Genome Exploration Research Group Phase I and II Team"/>
        </authorList>
    </citation>
    <scope>NUCLEOTIDE SEQUENCE</scope>
    <source>
        <strain evidence="1">C57BL/6J</strain>
        <tissue evidence="1">Egg</tissue>
    </source>
</reference>
<dbReference type="EMBL" id="AK139737">
    <property type="protein sequence ID" value="BAE24118.1"/>
    <property type="molecule type" value="mRNA"/>
</dbReference>
<reference evidence="1" key="7">
    <citation type="journal article" date="2005" name="Science">
        <title>The Transcriptional Landscape of the Mammalian Genome.</title>
        <authorList>
            <consortium name="The FANTOM Consortium"/>
            <consortium name="Riken Genome Exploration Research Group and Genome Science Group (Genome Network Project Core Group)"/>
        </authorList>
    </citation>
    <scope>NUCLEOTIDE SEQUENCE</scope>
    <source>
        <strain evidence="1">C57BL/6J</strain>
        <tissue evidence="1">Egg</tissue>
    </source>
</reference>
<reference evidence="1" key="4">
    <citation type="journal article" date="2001" name="Nature">
        <title>Functional annotation of a full-length mouse cDNA collection.</title>
        <authorList>
            <consortium name="The RIKEN Genome Exploration Research Group Phase II Team and the FANTOM Consortium"/>
        </authorList>
    </citation>
    <scope>NUCLEOTIDE SEQUENCE</scope>
    <source>
        <strain evidence="1">C57BL/6J</strain>
        <tissue evidence="1">Egg</tissue>
    </source>
</reference>
<sequence>MRPGVSWSSHLPSWPQTMQLGSHVLGLISISKLQFQRRGGEETLVDGSQRCLKYISLSKLVKRIQINILFLQRITTGKPKQNHTKFPQ</sequence>
<dbReference type="AlphaFoldDB" id="Q3UT62"/>
<reference evidence="1" key="2">
    <citation type="journal article" date="2000" name="Genome Res.">
        <title>Normalization and subtraction of cap-trapper-selected cDNAs to prepare full-length cDNA libraries for rapid discovery of new genes.</title>
        <authorList>
            <person name="Carninci P."/>
            <person name="Shibata Y."/>
            <person name="Hayatsu N."/>
            <person name="Sugahara Y."/>
            <person name="Shibata K."/>
            <person name="Itoh M."/>
            <person name="Konno H."/>
            <person name="Okazaki Y."/>
            <person name="Muramatsu M."/>
            <person name="Hayashizaki Y."/>
        </authorList>
    </citation>
    <scope>NUCLEOTIDE SEQUENCE</scope>
    <source>
        <strain evidence="1">C57BL/6J</strain>
        <tissue evidence="1">Egg</tissue>
    </source>
</reference>
<dbReference type="MGI" id="MGI:3641733">
    <property type="gene designation" value="Gm10857"/>
</dbReference>
<protein>
    <submittedName>
        <fullName evidence="1">Uncharacterized protein</fullName>
    </submittedName>
</protein>
<dbReference type="PeptideAtlas" id="Q3UT62"/>
<dbReference type="AGR" id="MGI:3641733"/>
<accession>Q3UT62</accession>
<reference evidence="1" key="8">
    <citation type="journal article" date="2005" name="Science">
        <title>Antisense Transcription in the Mammalian Transcriptome.</title>
        <authorList>
            <consortium name="RIKEN Genome Exploration Research Group and Genome Science Group (Genome Network Project Core Group) and the FANTOM Consortium"/>
        </authorList>
    </citation>
    <scope>NUCLEOTIDE SEQUENCE</scope>
    <source>
        <strain evidence="1">C57BL/6J</strain>
        <tissue evidence="1">Egg</tissue>
    </source>
</reference>
<reference evidence="1" key="3">
    <citation type="journal article" date="2000" name="Genome Res.">
        <title>RIKEN integrated sequence analysis (RISA) system--384-format sequencing pipeline with 384 multicapillary sequencer.</title>
        <authorList>
            <person name="Shibata K."/>
            <person name="Itoh M."/>
            <person name="Aizawa K."/>
            <person name="Nagaoka S."/>
            <person name="Sasaki N."/>
            <person name="Carninci P."/>
            <person name="Konno H."/>
            <person name="Akiyama J."/>
            <person name="Nishi K."/>
            <person name="Kitsunai T."/>
            <person name="Tashiro H."/>
            <person name="Itoh M."/>
            <person name="Sumi N."/>
            <person name="Ishii Y."/>
            <person name="Nakamura S."/>
            <person name="Hazama M."/>
            <person name="Nishine T."/>
            <person name="Harada A."/>
            <person name="Yamamoto R."/>
            <person name="Matsumoto H."/>
            <person name="Sakaguchi S."/>
            <person name="Ikegami T."/>
            <person name="Kashiwagi K."/>
            <person name="Fujiwake S."/>
            <person name="Inoue K."/>
            <person name="Togawa Y."/>
            <person name="Izawa M."/>
            <person name="Ohara E."/>
            <person name="Watahiki M."/>
            <person name="Yoneda Y."/>
            <person name="Ishikawa T."/>
            <person name="Ozawa K."/>
            <person name="Tanaka T."/>
            <person name="Matsuura S."/>
            <person name="Kawai J."/>
            <person name="Okazaki Y."/>
            <person name="Muramatsu M."/>
            <person name="Inoue Y."/>
            <person name="Kira A."/>
            <person name="Hayashizaki Y."/>
        </authorList>
    </citation>
    <scope>NUCLEOTIDE SEQUENCE</scope>
    <source>
        <strain evidence="1">C57BL/6J</strain>
        <tissue evidence="1">Egg</tissue>
    </source>
</reference>
<gene>
    <name evidence="2" type="primary">Gm10857</name>
</gene>
<organism evidence="1">
    <name type="scientific">Mus musculus</name>
    <name type="common">Mouse</name>
    <dbReference type="NCBI Taxonomy" id="10090"/>
    <lineage>
        <taxon>Eukaryota</taxon>
        <taxon>Metazoa</taxon>
        <taxon>Chordata</taxon>
        <taxon>Craniata</taxon>
        <taxon>Vertebrata</taxon>
        <taxon>Euteleostomi</taxon>
        <taxon>Mammalia</taxon>
        <taxon>Eutheria</taxon>
        <taxon>Euarchontoglires</taxon>
        <taxon>Glires</taxon>
        <taxon>Rodentia</taxon>
        <taxon>Myomorpha</taxon>
        <taxon>Muroidea</taxon>
        <taxon>Muridae</taxon>
        <taxon>Murinae</taxon>
        <taxon>Mus</taxon>
        <taxon>Mus</taxon>
    </lineage>
</organism>
<reference evidence="1" key="6">
    <citation type="submission" date="2004-03" db="EMBL/GenBank/DDBJ databases">
        <authorList>
            <person name="Arakawa T."/>
            <person name="Carninci P."/>
            <person name="Fukuda S."/>
            <person name="Hashizume W."/>
            <person name="Hayashida K."/>
            <person name="Hori F."/>
            <person name="Iida J."/>
            <person name="Imamura K."/>
            <person name="Imotani K."/>
            <person name="Itoh M."/>
            <person name="Kanagawa S."/>
            <person name="Kawai J."/>
            <person name="Kojima M."/>
            <person name="Konno H."/>
            <person name="Murata M."/>
            <person name="Nakamura M."/>
            <person name="Ninomiya N."/>
            <person name="Nishiyori H."/>
            <person name="Nomura K."/>
            <person name="Ohno M."/>
            <person name="Sakazume N."/>
            <person name="Sano H."/>
            <person name="Sasaki D."/>
            <person name="Shibata K."/>
            <person name="Shiraki T."/>
            <person name="Tagami M."/>
            <person name="Tagami Y."/>
            <person name="Waki K."/>
            <person name="Watahiki A."/>
            <person name="Muramatsu M."/>
            <person name="Hayashizaki Y."/>
        </authorList>
    </citation>
    <scope>NUCLEOTIDE SEQUENCE</scope>
    <source>
        <strain evidence="1">C57BL/6J</strain>
        <tissue evidence="1">Egg</tissue>
    </source>
</reference>
<name>Q3UT62_MOUSE</name>
<evidence type="ECO:0000313" key="2">
    <source>
        <dbReference type="MGI" id="MGI:3641733"/>
    </source>
</evidence>
<reference evidence="1" key="1">
    <citation type="journal article" date="1999" name="Methods Enzymol.">
        <title>High-efficiency full-length cDNA cloning.</title>
        <authorList>
            <person name="Carninci P."/>
            <person name="Hayashizaki Y."/>
        </authorList>
    </citation>
    <scope>NUCLEOTIDE SEQUENCE</scope>
    <source>
        <strain evidence="1">C57BL/6J</strain>
        <tissue evidence="1">Egg</tissue>
    </source>
</reference>
<evidence type="ECO:0000313" key="1">
    <source>
        <dbReference type="EMBL" id="BAE24118.1"/>
    </source>
</evidence>